<dbReference type="AlphaFoldDB" id="A0A0F9FSA6"/>
<evidence type="ECO:0000313" key="1">
    <source>
        <dbReference type="EMBL" id="KKL81211.1"/>
    </source>
</evidence>
<protein>
    <submittedName>
        <fullName evidence="1">Uncharacterized protein</fullName>
    </submittedName>
</protein>
<gene>
    <name evidence="1" type="ORF">LCGC14_1997050</name>
</gene>
<accession>A0A0F9FSA6</accession>
<proteinExistence type="predicted"/>
<dbReference type="EMBL" id="LAZR01022632">
    <property type="protein sequence ID" value="KKL81211.1"/>
    <property type="molecule type" value="Genomic_DNA"/>
</dbReference>
<organism evidence="1">
    <name type="scientific">marine sediment metagenome</name>
    <dbReference type="NCBI Taxonomy" id="412755"/>
    <lineage>
        <taxon>unclassified sequences</taxon>
        <taxon>metagenomes</taxon>
        <taxon>ecological metagenomes</taxon>
    </lineage>
</organism>
<name>A0A0F9FSA6_9ZZZZ</name>
<reference evidence="1" key="1">
    <citation type="journal article" date="2015" name="Nature">
        <title>Complex archaea that bridge the gap between prokaryotes and eukaryotes.</title>
        <authorList>
            <person name="Spang A."/>
            <person name="Saw J.H."/>
            <person name="Jorgensen S.L."/>
            <person name="Zaremba-Niedzwiedzka K."/>
            <person name="Martijn J."/>
            <person name="Lind A.E."/>
            <person name="van Eijk R."/>
            <person name="Schleper C."/>
            <person name="Guy L."/>
            <person name="Ettema T.J."/>
        </authorList>
    </citation>
    <scope>NUCLEOTIDE SEQUENCE</scope>
</reference>
<sequence>MEFKEDVKTGNNAGDDINDIAWEYVDYYDIASISLTIKVGNNFKC</sequence>
<comment type="caution">
    <text evidence="1">The sequence shown here is derived from an EMBL/GenBank/DDBJ whole genome shotgun (WGS) entry which is preliminary data.</text>
</comment>